<evidence type="ECO:0008006" key="3">
    <source>
        <dbReference type="Google" id="ProtNLM"/>
    </source>
</evidence>
<name>A0A402C761_RHOWR</name>
<sequence length="117" mass="13261">MRTPVELVEQYVFEIYNKQRVELVHEICGDPVIRHEAGNTVALSRNQQVERIRADLASNQPTFEVANLSGNEEFATLTWNAIRLSTGERLCGIEVFKATAGLITDVWNSNYFEGSWS</sequence>
<dbReference type="EMBL" id="BHYM01000027">
    <property type="protein sequence ID" value="GCE39465.1"/>
    <property type="molecule type" value="Genomic_DNA"/>
</dbReference>
<dbReference type="OrthoDB" id="129343at2"/>
<dbReference type="InterPro" id="IPR032710">
    <property type="entry name" value="NTF2-like_dom_sf"/>
</dbReference>
<dbReference type="RefSeq" id="WP_124391878.1">
    <property type="nucleotide sequence ID" value="NZ_BHYM01000027.1"/>
</dbReference>
<dbReference type="Proteomes" id="UP000287519">
    <property type="component" value="Unassembled WGS sequence"/>
</dbReference>
<dbReference type="SUPFAM" id="SSF54427">
    <property type="entry name" value="NTF2-like"/>
    <property type="match status" value="1"/>
</dbReference>
<evidence type="ECO:0000313" key="2">
    <source>
        <dbReference type="Proteomes" id="UP000287519"/>
    </source>
</evidence>
<proteinExistence type="predicted"/>
<gene>
    <name evidence="1" type="ORF">Rhow_002989</name>
</gene>
<evidence type="ECO:0000313" key="1">
    <source>
        <dbReference type="EMBL" id="GCE39465.1"/>
    </source>
</evidence>
<organism evidence="1 2">
    <name type="scientific">Rhodococcus wratislaviensis</name>
    <name type="common">Tsukamurella wratislaviensis</name>
    <dbReference type="NCBI Taxonomy" id="44752"/>
    <lineage>
        <taxon>Bacteria</taxon>
        <taxon>Bacillati</taxon>
        <taxon>Actinomycetota</taxon>
        <taxon>Actinomycetes</taxon>
        <taxon>Mycobacteriales</taxon>
        <taxon>Nocardiaceae</taxon>
        <taxon>Rhodococcus</taxon>
    </lineage>
</organism>
<keyword evidence="2" id="KW-1185">Reference proteome</keyword>
<dbReference type="AlphaFoldDB" id="A0A402C761"/>
<dbReference type="Gene3D" id="3.10.450.50">
    <property type="match status" value="1"/>
</dbReference>
<accession>A0A402C761</accession>
<reference evidence="1 2" key="1">
    <citation type="submission" date="2018-11" db="EMBL/GenBank/DDBJ databases">
        <title>Microbial catabolism of amino acid.</title>
        <authorList>
            <person name="Hibi M."/>
            <person name="Ogawa J."/>
        </authorList>
    </citation>
    <scope>NUCLEOTIDE SEQUENCE [LARGE SCALE GENOMIC DNA]</scope>
    <source>
        <strain evidence="1 2">C31-06</strain>
    </source>
</reference>
<comment type="caution">
    <text evidence="1">The sequence shown here is derived from an EMBL/GenBank/DDBJ whole genome shotgun (WGS) entry which is preliminary data.</text>
</comment>
<protein>
    <recommendedName>
        <fullName evidence="3">SnoaL-like domain-containing protein</fullName>
    </recommendedName>
</protein>